<evidence type="ECO:0008006" key="4">
    <source>
        <dbReference type="Google" id="ProtNLM"/>
    </source>
</evidence>
<feature type="transmembrane region" description="Helical" evidence="1">
    <location>
        <begin position="89"/>
        <end position="113"/>
    </location>
</feature>
<sequence>MTTPYQRRRDPQPMSQGWETAVAAVGCALMGLGLAALFGLGVASVLFGGGWVWPHGTDTIGHVIGGILSGHPGRGLPAPQSQLVASPGVVYACVAVCELLVVSLAVLAGVLFARYHRPGDARGGMASRGEADQVLGISKLRNAKEIIRPDLYGRDDTATKKASS</sequence>
<dbReference type="RefSeq" id="WP_311423481.1">
    <property type="nucleotide sequence ID" value="NZ_JAVREH010000016.1"/>
</dbReference>
<dbReference type="Proteomes" id="UP001183176">
    <property type="component" value="Unassembled WGS sequence"/>
</dbReference>
<keyword evidence="3" id="KW-1185">Reference proteome</keyword>
<proteinExistence type="predicted"/>
<gene>
    <name evidence="2" type="ORF">RM423_13120</name>
</gene>
<evidence type="ECO:0000313" key="3">
    <source>
        <dbReference type="Proteomes" id="UP001183176"/>
    </source>
</evidence>
<keyword evidence="1" id="KW-0812">Transmembrane</keyword>
<reference evidence="3" key="1">
    <citation type="submission" date="2023-07" db="EMBL/GenBank/DDBJ databases">
        <title>30 novel species of actinomycetes from the DSMZ collection.</title>
        <authorList>
            <person name="Nouioui I."/>
        </authorList>
    </citation>
    <scope>NUCLEOTIDE SEQUENCE [LARGE SCALE GENOMIC DNA]</scope>
    <source>
        <strain evidence="3">DSM 44399</strain>
    </source>
</reference>
<evidence type="ECO:0000313" key="2">
    <source>
        <dbReference type="EMBL" id="MDT0262331.1"/>
    </source>
</evidence>
<organism evidence="2 3">
    <name type="scientific">Jatrophihabitans lederbergiae</name>
    <dbReference type="NCBI Taxonomy" id="3075547"/>
    <lineage>
        <taxon>Bacteria</taxon>
        <taxon>Bacillati</taxon>
        <taxon>Actinomycetota</taxon>
        <taxon>Actinomycetes</taxon>
        <taxon>Jatrophihabitantales</taxon>
        <taxon>Jatrophihabitantaceae</taxon>
        <taxon>Jatrophihabitans</taxon>
    </lineage>
</organism>
<evidence type="ECO:0000256" key="1">
    <source>
        <dbReference type="SAM" id="Phobius"/>
    </source>
</evidence>
<protein>
    <recommendedName>
        <fullName evidence="4">Conjugal transfer protein</fullName>
    </recommendedName>
</protein>
<accession>A0ABU2JBH8</accession>
<dbReference type="EMBL" id="JAVREH010000016">
    <property type="protein sequence ID" value="MDT0262331.1"/>
    <property type="molecule type" value="Genomic_DNA"/>
</dbReference>
<keyword evidence="1" id="KW-0472">Membrane</keyword>
<keyword evidence="1" id="KW-1133">Transmembrane helix</keyword>
<feature type="transmembrane region" description="Helical" evidence="1">
    <location>
        <begin position="21"/>
        <end position="47"/>
    </location>
</feature>
<comment type="caution">
    <text evidence="2">The sequence shown here is derived from an EMBL/GenBank/DDBJ whole genome shotgun (WGS) entry which is preliminary data.</text>
</comment>
<name>A0ABU2JBH8_9ACTN</name>